<evidence type="ECO:0008006" key="3">
    <source>
        <dbReference type="Google" id="ProtNLM"/>
    </source>
</evidence>
<dbReference type="AlphaFoldDB" id="A0A0A1U062"/>
<proteinExistence type="predicted"/>
<gene>
    <name evidence="1" type="ORF">EIN_095170</name>
</gene>
<sequence length="279" mass="31640">MSCSIKETDTIIKKHIKAYTKDGNASTFVDAIFHDISECASHPLLDVIEFSVHSLNANISRVVAGRHDKNEKVASNIKCYISQTASDLTEQIVSYYKFKPFPTLRVEVENILFDLCYSTIKEVFCHKEQKPSENFAFQFRLYSASNLAESFHLSTKFSNHNLDEIFKKSIHVLTCIETTTTLFKTRKVISAIQDIVIEDMAKCMDKAAVLAFYLILIDRTSEEYVNIFMFLIVKAQVIDLFGILAMVEGFKVDSDESSRFGVTFCNLCVAAKNVNSIRT</sequence>
<evidence type="ECO:0000313" key="2">
    <source>
        <dbReference type="Proteomes" id="UP000014680"/>
    </source>
</evidence>
<dbReference type="EMBL" id="KB206860">
    <property type="protein sequence ID" value="ELP87280.1"/>
    <property type="molecule type" value="Genomic_DNA"/>
</dbReference>
<organism evidence="1 2">
    <name type="scientific">Entamoeba invadens IP1</name>
    <dbReference type="NCBI Taxonomy" id="370355"/>
    <lineage>
        <taxon>Eukaryota</taxon>
        <taxon>Amoebozoa</taxon>
        <taxon>Evosea</taxon>
        <taxon>Archamoebae</taxon>
        <taxon>Mastigamoebida</taxon>
        <taxon>Entamoebidae</taxon>
        <taxon>Entamoeba</taxon>
    </lineage>
</organism>
<evidence type="ECO:0000313" key="1">
    <source>
        <dbReference type="EMBL" id="ELP87280.1"/>
    </source>
</evidence>
<accession>A0A0A1U062</accession>
<dbReference type="Proteomes" id="UP000014680">
    <property type="component" value="Unassembled WGS sequence"/>
</dbReference>
<dbReference type="OrthoDB" id="26107at2759"/>
<keyword evidence="2" id="KW-1185">Reference proteome</keyword>
<reference evidence="1 2" key="1">
    <citation type="submission" date="2012-10" db="EMBL/GenBank/DDBJ databases">
        <authorList>
            <person name="Zafar N."/>
            <person name="Inman J."/>
            <person name="Hall N."/>
            <person name="Lorenzi H."/>
            <person name="Caler E."/>
        </authorList>
    </citation>
    <scope>NUCLEOTIDE SEQUENCE [LARGE SCALE GENOMIC DNA]</scope>
    <source>
        <strain evidence="1 2">IP1</strain>
    </source>
</reference>
<dbReference type="VEuPathDB" id="AmoebaDB:EIN_095170"/>
<protein>
    <recommendedName>
        <fullName evidence="3">VPS9 domain-containing protein</fullName>
    </recommendedName>
</protein>
<dbReference type="GeneID" id="14886175"/>
<dbReference type="RefSeq" id="XP_004254051.1">
    <property type="nucleotide sequence ID" value="XM_004254003.1"/>
</dbReference>
<name>A0A0A1U062_ENTIV</name>
<dbReference type="KEGG" id="eiv:EIN_095170"/>